<keyword evidence="4 7" id="KW-1133">Transmembrane helix</keyword>
<dbReference type="VEuPathDB" id="AmoebaDB:NF0110900"/>
<evidence type="ECO:0000256" key="3">
    <source>
        <dbReference type="ARBA" id="ARBA00022692"/>
    </source>
</evidence>
<feature type="compositionally biased region" description="Basic and acidic residues" evidence="6">
    <location>
        <begin position="595"/>
        <end position="625"/>
    </location>
</feature>
<evidence type="ECO:0000256" key="6">
    <source>
        <dbReference type="SAM" id="MobiDB-lite"/>
    </source>
</evidence>
<dbReference type="GeneID" id="68112495"/>
<comment type="subcellular location">
    <subcellularLocation>
        <location evidence="1">Membrane</location>
        <topology evidence="1">Multi-pass membrane protein</topology>
    </subcellularLocation>
</comment>
<feature type="transmembrane region" description="Helical" evidence="7">
    <location>
        <begin position="291"/>
        <end position="314"/>
    </location>
</feature>
<feature type="region of interest" description="Disordered" evidence="6">
    <location>
        <begin position="562"/>
        <end position="625"/>
    </location>
</feature>
<dbReference type="InterPro" id="IPR002528">
    <property type="entry name" value="MATE_fam"/>
</dbReference>
<feature type="transmembrane region" description="Helical" evidence="7">
    <location>
        <begin position="417"/>
        <end position="441"/>
    </location>
</feature>
<dbReference type="Proteomes" id="UP000444721">
    <property type="component" value="Unassembled WGS sequence"/>
</dbReference>
<feature type="transmembrane region" description="Helical" evidence="7">
    <location>
        <begin position="520"/>
        <end position="541"/>
    </location>
</feature>
<feature type="transmembrane region" description="Helical" evidence="7">
    <location>
        <begin position="265"/>
        <end position="285"/>
    </location>
</feature>
<evidence type="ECO:0000256" key="2">
    <source>
        <dbReference type="ARBA" id="ARBA00010199"/>
    </source>
</evidence>
<dbReference type="GO" id="GO:1990961">
    <property type="term" value="P:xenobiotic detoxification by transmembrane export across the plasma membrane"/>
    <property type="evidence" value="ECO:0007669"/>
    <property type="project" value="InterPro"/>
</dbReference>
<comment type="similarity">
    <text evidence="2">Belongs to the multi antimicrobial extrusion (MATE) (TC 2.A.66.1) family.</text>
</comment>
<dbReference type="RefSeq" id="XP_044560663.1">
    <property type="nucleotide sequence ID" value="XM_044708784.1"/>
</dbReference>
<dbReference type="VEuPathDB" id="AmoebaDB:FDP41_005277"/>
<evidence type="ECO:0000256" key="1">
    <source>
        <dbReference type="ARBA" id="ARBA00004141"/>
    </source>
</evidence>
<dbReference type="GO" id="GO:0016020">
    <property type="term" value="C:membrane"/>
    <property type="evidence" value="ECO:0007669"/>
    <property type="project" value="UniProtKB-SubCell"/>
</dbReference>
<feature type="transmembrane region" description="Helical" evidence="7">
    <location>
        <begin position="146"/>
        <end position="169"/>
    </location>
</feature>
<dbReference type="VEuPathDB" id="AmoebaDB:NfTy_052940"/>
<keyword evidence="9" id="KW-1185">Reference proteome</keyword>
<feature type="transmembrane region" description="Helical" evidence="7">
    <location>
        <begin position="190"/>
        <end position="212"/>
    </location>
</feature>
<sequence>MSLLKEGVTSDRVLVLMNEHQEEEEEKMSRMESAASFESAFEDDAKPIEDSKHSLLFARRLDEFSNNGGNGSNDDNDMERGQAKEMEYDYQSLSRKEKFKLFLLNLKKEFRGMLEIAFPTVLMNISNKILGLEDMAFIGHLNNENYLAASALANAVFFCFSFISVGLVGGQDTFVAQAFGAKNLRLMGIWWARSLLIIFLGLIPILIMMLFLEQGLLLIRIQPEIASHAAIFVRYLLPGLFPFAFCRSAARFLVSMNIRLPNTLIPMMSIFVNFALNWLFVFGIGFEGFGFVGAAIATSLARFFMLLCYIYVIFHYRNALKECFEGFVQFKQVLEWKGIWEFLKLSIPGTIAICCEVWAFEFTSILATYLSATHTAAHAICLNIVSLSFMFPLAISTAASVLVGQHLGAREASRAKYAAYLCLVVSALFMVLNGVVVGSLSRLIPRIYTSEEAVIDLAAKVFPLTLLFGVFDGVQGTASGVLRGVGAQTVGMISNLVAYYVISLPIGAVLAFVVNMQLVGLWLGLTLGLIIVAVSLVIYIIRIDWVKQSKIAYERSSQVVEISNHDDSQSNGDEENGRVNSNQEITEMPVVTSQVERKEEEMKSKVLMNHGDHGQELESAENSKE</sequence>
<reference evidence="8 9" key="1">
    <citation type="journal article" date="2019" name="Sci. Rep.">
        <title>Nanopore sequencing improves the draft genome of the human pathogenic amoeba Naegleria fowleri.</title>
        <authorList>
            <person name="Liechti N."/>
            <person name="Schurch N."/>
            <person name="Bruggmann R."/>
            <person name="Wittwer M."/>
        </authorList>
    </citation>
    <scope>NUCLEOTIDE SEQUENCE [LARGE SCALE GENOMIC DNA]</scope>
    <source>
        <strain evidence="8 9">ATCC 30894</strain>
    </source>
</reference>
<evidence type="ECO:0000256" key="4">
    <source>
        <dbReference type="ARBA" id="ARBA00022989"/>
    </source>
</evidence>
<protein>
    <recommendedName>
        <fullName evidence="10">Multidrug and toxin extrusion protein</fullName>
    </recommendedName>
</protein>
<dbReference type="CDD" id="cd13132">
    <property type="entry name" value="MATE_eukaryotic"/>
    <property type="match status" value="1"/>
</dbReference>
<dbReference type="PANTHER" id="PTHR11206">
    <property type="entry name" value="MULTIDRUG RESISTANCE PROTEIN"/>
    <property type="match status" value="1"/>
</dbReference>
<comment type="caution">
    <text evidence="8">The sequence shown here is derived from an EMBL/GenBank/DDBJ whole genome shotgun (WGS) entry which is preliminary data.</text>
</comment>
<dbReference type="GO" id="GO:0042910">
    <property type="term" value="F:xenobiotic transmembrane transporter activity"/>
    <property type="evidence" value="ECO:0007669"/>
    <property type="project" value="InterPro"/>
</dbReference>
<keyword evidence="5 7" id="KW-0472">Membrane</keyword>
<evidence type="ECO:0000313" key="8">
    <source>
        <dbReference type="EMBL" id="KAF0975950.1"/>
    </source>
</evidence>
<dbReference type="EMBL" id="VFQX01000043">
    <property type="protein sequence ID" value="KAF0975950.1"/>
    <property type="molecule type" value="Genomic_DNA"/>
</dbReference>
<feature type="transmembrane region" description="Helical" evidence="7">
    <location>
        <begin position="232"/>
        <end position="253"/>
    </location>
</feature>
<evidence type="ECO:0000313" key="9">
    <source>
        <dbReference type="Proteomes" id="UP000444721"/>
    </source>
</evidence>
<dbReference type="AlphaFoldDB" id="A0A6A5BPW8"/>
<feature type="transmembrane region" description="Helical" evidence="7">
    <location>
        <begin position="376"/>
        <end position="405"/>
    </location>
</feature>
<dbReference type="OMA" id="WYDESSH"/>
<dbReference type="OrthoDB" id="2126698at2759"/>
<organism evidence="8 9">
    <name type="scientific">Naegleria fowleri</name>
    <name type="common">Brain eating amoeba</name>
    <dbReference type="NCBI Taxonomy" id="5763"/>
    <lineage>
        <taxon>Eukaryota</taxon>
        <taxon>Discoba</taxon>
        <taxon>Heterolobosea</taxon>
        <taxon>Tetramitia</taxon>
        <taxon>Eutetramitia</taxon>
        <taxon>Vahlkampfiidae</taxon>
        <taxon>Naegleria</taxon>
    </lineage>
</organism>
<feature type="transmembrane region" description="Helical" evidence="7">
    <location>
        <begin position="497"/>
        <end position="514"/>
    </location>
</feature>
<keyword evidence="3 7" id="KW-0812">Transmembrane</keyword>
<evidence type="ECO:0000256" key="7">
    <source>
        <dbReference type="SAM" id="Phobius"/>
    </source>
</evidence>
<accession>A0A6A5BPW8</accession>
<dbReference type="InterPro" id="IPR045069">
    <property type="entry name" value="MATE_euk"/>
</dbReference>
<dbReference type="NCBIfam" id="TIGR00797">
    <property type="entry name" value="matE"/>
    <property type="match status" value="1"/>
</dbReference>
<dbReference type="Pfam" id="PF01554">
    <property type="entry name" value="MatE"/>
    <property type="match status" value="2"/>
</dbReference>
<proteinExistence type="inferred from homology"/>
<name>A0A6A5BPW8_NAEFO</name>
<dbReference type="GO" id="GO:0015297">
    <property type="term" value="F:antiporter activity"/>
    <property type="evidence" value="ECO:0007669"/>
    <property type="project" value="InterPro"/>
</dbReference>
<gene>
    <name evidence="8" type="ORF">FDP41_005277</name>
</gene>
<evidence type="ECO:0008006" key="10">
    <source>
        <dbReference type="Google" id="ProtNLM"/>
    </source>
</evidence>
<evidence type="ECO:0000256" key="5">
    <source>
        <dbReference type="ARBA" id="ARBA00023136"/>
    </source>
</evidence>